<evidence type="ECO:0000313" key="2">
    <source>
        <dbReference type="EMBL" id="MFC6723282.1"/>
    </source>
</evidence>
<reference evidence="2 3" key="1">
    <citation type="journal article" date="2019" name="Int. J. Syst. Evol. Microbiol.">
        <title>The Global Catalogue of Microorganisms (GCM) 10K type strain sequencing project: providing services to taxonomists for standard genome sequencing and annotation.</title>
        <authorList>
            <consortium name="The Broad Institute Genomics Platform"/>
            <consortium name="The Broad Institute Genome Sequencing Center for Infectious Disease"/>
            <person name="Wu L."/>
            <person name="Ma J."/>
        </authorList>
    </citation>
    <scope>NUCLEOTIDE SEQUENCE [LARGE SCALE GENOMIC DNA]</scope>
    <source>
        <strain evidence="2 3">NBRC 111368</strain>
    </source>
</reference>
<keyword evidence="3" id="KW-1185">Reference proteome</keyword>
<gene>
    <name evidence="2" type="ORF">ACFQE1_02505</name>
</gene>
<protein>
    <submittedName>
        <fullName evidence="2">Glycine betaine ABC transporter substrate-binding protein</fullName>
    </submittedName>
</protein>
<comment type="caution">
    <text evidence="2">The sequence shown here is derived from an EMBL/GenBank/DDBJ whole genome shotgun (WGS) entry which is preliminary data.</text>
</comment>
<dbReference type="Gene3D" id="3.40.190.120">
    <property type="entry name" value="Osmoprotection protein (prox), domain 2"/>
    <property type="match status" value="1"/>
</dbReference>
<name>A0ABD5RVV6_9EURY</name>
<organism evidence="2 3">
    <name type="scientific">Halobium palmae</name>
    <dbReference type="NCBI Taxonomy" id="1776492"/>
    <lineage>
        <taxon>Archaea</taxon>
        <taxon>Methanobacteriati</taxon>
        <taxon>Methanobacteriota</taxon>
        <taxon>Stenosarchaea group</taxon>
        <taxon>Halobacteria</taxon>
        <taxon>Halobacteriales</taxon>
        <taxon>Haloferacaceae</taxon>
        <taxon>Halobium</taxon>
    </lineage>
</organism>
<sequence length="316" mass="35149">MCSSMREKGNHGRRALLKGAGLGTVAATAGCLNAFGGAGKGEVAIGGKQFTEQLILSNISKHLLQDAGFGVETKFPVGGNTANHKALINDRVDHYWEYTGTGWNYHLGNTDEKIRDAQQLYDRVDSAYREEFDIDWLQMADFNNTYIVTANSKWQEETGVETLSGLAEYINSGNEVTWAVSQEYLNNPTAFGNLPQFYGFEKNVGNVNWEKMAIGTINYRAVANGDVDLGVGFATNPNVQKFDLATVEDDENWFVIYYPAPLVSMDVLTDEMKQLLNEPTSELDTETMQRLNKLVSIDKEDPSQVAENWLQEQGML</sequence>
<dbReference type="CDD" id="cd13528">
    <property type="entry name" value="PBP2_osmoprotectants"/>
    <property type="match status" value="1"/>
</dbReference>
<dbReference type="EMBL" id="JBHSWU010000009">
    <property type="protein sequence ID" value="MFC6723282.1"/>
    <property type="molecule type" value="Genomic_DNA"/>
</dbReference>
<dbReference type="AlphaFoldDB" id="A0ABD5RVV6"/>
<accession>A0ABD5RVV6</accession>
<dbReference type="Proteomes" id="UP001596328">
    <property type="component" value="Unassembled WGS sequence"/>
</dbReference>
<evidence type="ECO:0000313" key="3">
    <source>
        <dbReference type="Proteomes" id="UP001596328"/>
    </source>
</evidence>
<dbReference type="Pfam" id="PF04069">
    <property type="entry name" value="OpuAC"/>
    <property type="match status" value="1"/>
</dbReference>
<dbReference type="SUPFAM" id="SSF53850">
    <property type="entry name" value="Periplasmic binding protein-like II"/>
    <property type="match status" value="1"/>
</dbReference>
<evidence type="ECO:0000259" key="1">
    <source>
        <dbReference type="Pfam" id="PF04069"/>
    </source>
</evidence>
<proteinExistence type="predicted"/>
<feature type="domain" description="ABC-type glycine betaine transport system substrate-binding" evidence="1">
    <location>
        <begin position="42"/>
        <end position="312"/>
    </location>
</feature>
<dbReference type="InterPro" id="IPR007210">
    <property type="entry name" value="ABC_Gly_betaine_transp_sub-bd"/>
</dbReference>
<dbReference type="PROSITE" id="PS51257">
    <property type="entry name" value="PROKAR_LIPOPROTEIN"/>
    <property type="match status" value="1"/>
</dbReference>
<dbReference type="Gene3D" id="3.40.190.10">
    <property type="entry name" value="Periplasmic binding protein-like II"/>
    <property type="match status" value="1"/>
</dbReference>